<keyword evidence="3" id="KW-1185">Reference proteome</keyword>
<accession>A0A0A6UV70</accession>
<sequence>MAFDTELLLSLTARRPLILGLGEPTHAEPAFPRLRNRILEALAGQGFRSIAIESDRAAALAIDDYVCGRRDDVHLGGPYTHEVDLGSGLTHGFGLLPANRELIDWLRAHNETNEHITFHGFDAPVDVTGAASPGPYLRELRDYLGVPAPELDELLGDESRWTDPAIMMEDATRSPGRSPEAAALRGLAEDLRTMSYGSAPRRHRDSGSRSWYRAEVLAATAIGLLTYHAAMAEPMPLSARMSRLLGVRDALMARNLLDIVAHERDRGPTLVFAANAHLQRHPSSWTAHWDGQDVVAEWDGAGSIVSALLGDRYVFVAGSLGASPSLGLRAPEPGTFEDGLGPETGLFTPDRIGGGPAPRGDTANGWPSFPLDAETIAGCDAILHVGSGPGAADAARISGLPGVTATRIEPGSEMPPYTWGDRFFFAGEDRMRPFATIVYSDVPDFDERSRLSEPGRYRVNVEVGRDEFRKLFGYGPEEFAEHSAGIDFAEPDQLLPHPAYAVQGWACVVDPGPATAAELDRLLSEARSRSLAREQRRARPA</sequence>
<dbReference type="PANTHER" id="PTHR31299">
    <property type="entry name" value="ESTERASE, PUTATIVE (AFU_ORTHOLOGUE AFUA_1G05850)-RELATED"/>
    <property type="match status" value="1"/>
</dbReference>
<dbReference type="SUPFAM" id="SSF159501">
    <property type="entry name" value="EreA/ChaN-like"/>
    <property type="match status" value="1"/>
</dbReference>
<gene>
    <name evidence="2" type="ORF">MB27_05600</name>
</gene>
<organism evidence="2 3">
    <name type="scientific">Actinoplanes utahensis</name>
    <dbReference type="NCBI Taxonomy" id="1869"/>
    <lineage>
        <taxon>Bacteria</taxon>
        <taxon>Bacillati</taxon>
        <taxon>Actinomycetota</taxon>
        <taxon>Actinomycetes</taxon>
        <taxon>Micromonosporales</taxon>
        <taxon>Micromonosporaceae</taxon>
        <taxon>Actinoplanes</taxon>
    </lineage>
</organism>
<dbReference type="InterPro" id="IPR007815">
    <property type="entry name" value="Emycin_Estase"/>
</dbReference>
<dbReference type="CDD" id="cd14728">
    <property type="entry name" value="Ere-like"/>
    <property type="match status" value="1"/>
</dbReference>
<dbReference type="Proteomes" id="UP000054537">
    <property type="component" value="Unassembled WGS sequence"/>
</dbReference>
<reference evidence="2 3" key="1">
    <citation type="submission" date="2014-10" db="EMBL/GenBank/DDBJ databases">
        <title>Draft genome sequence of Actinoplanes utahensis NRRL 12052.</title>
        <authorList>
            <person name="Velasco-Bucheli B."/>
            <person name="del Cerro C."/>
            <person name="Hormigo D."/>
            <person name="Garcia J.L."/>
            <person name="Acebal C."/>
            <person name="Arroyo M."/>
            <person name="de la Mata I."/>
        </authorList>
    </citation>
    <scope>NUCLEOTIDE SEQUENCE [LARGE SCALE GENOMIC DNA]</scope>
    <source>
        <strain evidence="2 3">NRRL 12052</strain>
    </source>
</reference>
<protein>
    <submittedName>
        <fullName evidence="2">Erythromycin esterase</fullName>
    </submittedName>
</protein>
<dbReference type="InterPro" id="IPR052036">
    <property type="entry name" value="Hydrolase/PRTase-associated"/>
</dbReference>
<dbReference type="InterPro" id="IPR045676">
    <property type="entry name" value="DUF6194"/>
</dbReference>
<feature type="domain" description="DUF6194" evidence="1">
    <location>
        <begin position="396"/>
        <end position="538"/>
    </location>
</feature>
<dbReference type="EMBL" id="JRTT01000005">
    <property type="protein sequence ID" value="KHD78314.1"/>
    <property type="molecule type" value="Genomic_DNA"/>
</dbReference>
<dbReference type="RefSeq" id="WP_043522988.1">
    <property type="nucleotide sequence ID" value="NZ_BAABKU010000002.1"/>
</dbReference>
<dbReference type="STRING" id="1869.MB27_05600"/>
<comment type="caution">
    <text evidence="2">The sequence shown here is derived from an EMBL/GenBank/DDBJ whole genome shotgun (WGS) entry which is preliminary data.</text>
</comment>
<evidence type="ECO:0000313" key="2">
    <source>
        <dbReference type="EMBL" id="KHD78314.1"/>
    </source>
</evidence>
<dbReference type="Pfam" id="PF19694">
    <property type="entry name" value="DUF6194"/>
    <property type="match status" value="1"/>
</dbReference>
<dbReference type="OrthoDB" id="4329964at2"/>
<dbReference type="PANTHER" id="PTHR31299:SF0">
    <property type="entry name" value="ESTERASE, PUTATIVE (AFU_ORTHOLOGUE AFUA_1G05850)-RELATED"/>
    <property type="match status" value="1"/>
</dbReference>
<dbReference type="Gene3D" id="3.30.1870.10">
    <property type="entry name" value="EreA-like, domain 2"/>
    <property type="match status" value="1"/>
</dbReference>
<evidence type="ECO:0000259" key="1">
    <source>
        <dbReference type="Pfam" id="PF19694"/>
    </source>
</evidence>
<dbReference type="AlphaFoldDB" id="A0A0A6UV70"/>
<dbReference type="Pfam" id="PF05139">
    <property type="entry name" value="Erythro_esteras"/>
    <property type="match status" value="1"/>
</dbReference>
<dbReference type="eggNOG" id="COG2312">
    <property type="taxonomic scope" value="Bacteria"/>
</dbReference>
<dbReference type="GO" id="GO:0046677">
    <property type="term" value="P:response to antibiotic"/>
    <property type="evidence" value="ECO:0007669"/>
    <property type="project" value="InterPro"/>
</dbReference>
<name>A0A0A6UV70_ACTUT</name>
<evidence type="ECO:0000313" key="3">
    <source>
        <dbReference type="Proteomes" id="UP000054537"/>
    </source>
</evidence>
<proteinExistence type="predicted"/>